<name>A0A0F8WMV2_9ZZZZ</name>
<accession>A0A0F8WMV2</accession>
<organism evidence="1">
    <name type="scientific">marine sediment metagenome</name>
    <dbReference type="NCBI Taxonomy" id="412755"/>
    <lineage>
        <taxon>unclassified sequences</taxon>
        <taxon>metagenomes</taxon>
        <taxon>ecological metagenomes</taxon>
    </lineage>
</organism>
<protein>
    <submittedName>
        <fullName evidence="1">Uncharacterized protein</fullName>
    </submittedName>
</protein>
<dbReference type="AlphaFoldDB" id="A0A0F8WMV2"/>
<dbReference type="EMBL" id="LAZR01068466">
    <property type="protein sequence ID" value="KKK49580.1"/>
    <property type="molecule type" value="Genomic_DNA"/>
</dbReference>
<reference evidence="1" key="1">
    <citation type="journal article" date="2015" name="Nature">
        <title>Complex archaea that bridge the gap between prokaryotes and eukaryotes.</title>
        <authorList>
            <person name="Spang A."/>
            <person name="Saw J.H."/>
            <person name="Jorgensen S.L."/>
            <person name="Zaremba-Niedzwiedzka K."/>
            <person name="Martijn J."/>
            <person name="Lind A.E."/>
            <person name="van Eijk R."/>
            <person name="Schleper C."/>
            <person name="Guy L."/>
            <person name="Ettema T.J."/>
        </authorList>
    </citation>
    <scope>NUCLEOTIDE SEQUENCE</scope>
</reference>
<proteinExistence type="predicted"/>
<gene>
    <name evidence="1" type="ORF">LCGC14_3133620</name>
</gene>
<feature type="non-terminal residue" evidence="1">
    <location>
        <position position="191"/>
    </location>
</feature>
<sequence length="191" mass="21616">MTFKATLNPQFGSYDNAKGLELEIKDISNENGVRLKIENATHSVPAKFTDEKNYIYLKPGQVEYKGKIDLNIPEHASQMVISIFITLENKLEDNSYDLIKIYPVIYYIKEDLTATFAGKIIIEPAFLGVEDICSVKIDTEPNDKVVLSVKDKKFSVLTNEQGKGSIHFRGIDIVGNKELESISNFPIYLYK</sequence>
<evidence type="ECO:0000313" key="1">
    <source>
        <dbReference type="EMBL" id="KKK49580.1"/>
    </source>
</evidence>
<comment type="caution">
    <text evidence="1">The sequence shown here is derived from an EMBL/GenBank/DDBJ whole genome shotgun (WGS) entry which is preliminary data.</text>
</comment>